<dbReference type="Proteomes" id="UP000557739">
    <property type="component" value="Unassembled WGS sequence"/>
</dbReference>
<name>A0A7W9EII7_9SPHN</name>
<dbReference type="Gene3D" id="1.20.140.10">
    <property type="entry name" value="Butyryl-CoA Dehydrogenase, subunit A, domain 3"/>
    <property type="match status" value="1"/>
</dbReference>
<keyword evidence="2" id="KW-1185">Reference proteome</keyword>
<accession>A0A7W9EII7</accession>
<gene>
    <name evidence="1" type="ORF">FHR19_002519</name>
</gene>
<organism evidence="1 2">
    <name type="scientific">Sphingomonas yantingensis</name>
    <dbReference type="NCBI Taxonomy" id="1241761"/>
    <lineage>
        <taxon>Bacteria</taxon>
        <taxon>Pseudomonadati</taxon>
        <taxon>Pseudomonadota</taxon>
        <taxon>Alphaproteobacteria</taxon>
        <taxon>Sphingomonadales</taxon>
        <taxon>Sphingomonadaceae</taxon>
        <taxon>Sphingomonas</taxon>
    </lineage>
</organism>
<evidence type="ECO:0000313" key="2">
    <source>
        <dbReference type="Proteomes" id="UP000557739"/>
    </source>
</evidence>
<dbReference type="EMBL" id="JACIJJ010000003">
    <property type="protein sequence ID" value="MBB5699164.1"/>
    <property type="molecule type" value="Genomic_DNA"/>
</dbReference>
<evidence type="ECO:0008006" key="3">
    <source>
        <dbReference type="Google" id="ProtNLM"/>
    </source>
</evidence>
<evidence type="ECO:0000313" key="1">
    <source>
        <dbReference type="EMBL" id="MBB5699164.1"/>
    </source>
</evidence>
<comment type="caution">
    <text evidence="1">The sequence shown here is derived from an EMBL/GenBank/DDBJ whole genome shotgun (WGS) entry which is preliminary data.</text>
</comment>
<protein>
    <recommendedName>
        <fullName evidence="3">Acyl-CoA dehydrogenase C-terminal domain-containing protein</fullName>
    </recommendedName>
</protein>
<sequence>MAEEVGLTIASALVGTAATDASLGLDRHWRNLRVHDANDWRFAKVGAWRLDGTPPGKPFRRLLR</sequence>
<dbReference type="AlphaFoldDB" id="A0A7W9EII7"/>
<proteinExistence type="predicted"/>
<reference evidence="1 2" key="1">
    <citation type="submission" date="2020-08" db="EMBL/GenBank/DDBJ databases">
        <title>Genomic Encyclopedia of Type Strains, Phase IV (KMG-IV): sequencing the most valuable type-strain genomes for metagenomic binning, comparative biology and taxonomic classification.</title>
        <authorList>
            <person name="Goeker M."/>
        </authorList>
    </citation>
    <scope>NUCLEOTIDE SEQUENCE [LARGE SCALE GENOMIC DNA]</scope>
    <source>
        <strain evidence="1 2">DSM 27244</strain>
    </source>
</reference>